<evidence type="ECO:0000256" key="1">
    <source>
        <dbReference type="SAM" id="MobiDB-lite"/>
    </source>
</evidence>
<feature type="compositionally biased region" description="Basic and acidic residues" evidence="1">
    <location>
        <begin position="766"/>
        <end position="778"/>
    </location>
</feature>
<dbReference type="PROSITE" id="PS50005">
    <property type="entry name" value="TPR"/>
    <property type="match status" value="1"/>
</dbReference>
<dbReference type="InterPro" id="IPR019734">
    <property type="entry name" value="TPR_rpt"/>
</dbReference>
<gene>
    <name evidence="2" type="ORF">CTOB1V02_LOCUS7802</name>
</gene>
<dbReference type="SUPFAM" id="SSF48452">
    <property type="entry name" value="TPR-like"/>
    <property type="match status" value="1"/>
</dbReference>
<feature type="region of interest" description="Disordered" evidence="1">
    <location>
        <begin position="703"/>
        <end position="801"/>
    </location>
</feature>
<sequence length="801" mass="91615">MGRWSRLKQLLGWGRTRGASQDGIPNSCLTTTMTKRNFHFEEVVPINGSVWGLLPKRVRTSWYHATSGNDTENPVAIDRGFPLEDILPMPPEDGKVPFFRQRTVSSLISECKRIMDLPVGTSWNPHFEAKIIAAVLLQFSGTSTAEASDTLLEVIEECKDVSGHQRNWPEWSQRKNEFQKMAIVLQQTFTSSSSGFHKEPLPAKLMPKEKRTTTAEICTRAFGRILQGSPRDLEVADRLLRKAISESPKFYPLHVLLGFSKRQLSSAITPITFNQQLGIVQEETDAFEEAVNQSLQTDPLTIIEAARANIRLCKLSEDHSASEQFQNAIERLRTISKDLPPYLLLRALLAWNEVEDLPDEGLQEERRFRISDAVHLVPHSPSRYLLIGMLQEEDSNQAEALQEFRKGLELDPENPQLRAHVLRLETFVNPDWRNKEFLPHCTDLLTRTRLNNVILITAFCWRAMYHWSIKNNRSAAMDDLIMALSIPGAPACAHFEEYLGQISPTEERDKQVILSAIALLCPTWTLSVDETRNLQNIVGIRAEDQQDYAKFLMTLRRLRTIKFVLEEAKKCRDRSYVAFIRKFYSFVGGKHYYPLLHDRVPSRNMASARAGLLRRLRNLRDVDKAHPGIFSFLASKQPAANPERYGFLLEVDPLVNRDKHDTELKLKHDELERFFGLAHKSAALSEEITKVFYNYIHLGPSSLHPSTAEATEWGGGTLRKRSSARGGSSESEEEEEDEVTSEENQARRKRAKKKVKRRRKSRRRQGGWEREHNAEKQKTTRPPIEESSSEIEDDDSAVFLV</sequence>
<dbReference type="InterPro" id="IPR011990">
    <property type="entry name" value="TPR-like_helical_dom_sf"/>
</dbReference>
<dbReference type="AlphaFoldDB" id="A0A7R8WJ65"/>
<reference evidence="2" key="1">
    <citation type="submission" date="2020-11" db="EMBL/GenBank/DDBJ databases">
        <authorList>
            <person name="Tran Van P."/>
        </authorList>
    </citation>
    <scope>NUCLEOTIDE SEQUENCE</scope>
</reference>
<accession>A0A7R8WJ65</accession>
<protein>
    <submittedName>
        <fullName evidence="2">Uncharacterized protein</fullName>
    </submittedName>
</protein>
<dbReference type="EMBL" id="OB662366">
    <property type="protein sequence ID" value="CAD7229937.1"/>
    <property type="molecule type" value="Genomic_DNA"/>
</dbReference>
<evidence type="ECO:0000313" key="2">
    <source>
        <dbReference type="EMBL" id="CAD7229937.1"/>
    </source>
</evidence>
<feature type="compositionally biased region" description="Acidic residues" evidence="1">
    <location>
        <begin position="730"/>
        <end position="741"/>
    </location>
</feature>
<feature type="compositionally biased region" description="Acidic residues" evidence="1">
    <location>
        <begin position="787"/>
        <end position="801"/>
    </location>
</feature>
<dbReference type="Gene3D" id="1.25.40.10">
    <property type="entry name" value="Tetratricopeptide repeat domain"/>
    <property type="match status" value="1"/>
</dbReference>
<proteinExistence type="predicted"/>
<name>A0A7R8WJ65_9CRUS</name>
<organism evidence="2">
    <name type="scientific">Cyprideis torosa</name>
    <dbReference type="NCBI Taxonomy" id="163714"/>
    <lineage>
        <taxon>Eukaryota</taxon>
        <taxon>Metazoa</taxon>
        <taxon>Ecdysozoa</taxon>
        <taxon>Arthropoda</taxon>
        <taxon>Crustacea</taxon>
        <taxon>Oligostraca</taxon>
        <taxon>Ostracoda</taxon>
        <taxon>Podocopa</taxon>
        <taxon>Podocopida</taxon>
        <taxon>Cytherocopina</taxon>
        <taxon>Cytheroidea</taxon>
        <taxon>Cytherideidae</taxon>
        <taxon>Cyprideis</taxon>
    </lineage>
</organism>
<feature type="compositionally biased region" description="Basic residues" evidence="1">
    <location>
        <begin position="747"/>
        <end position="765"/>
    </location>
</feature>